<keyword evidence="1" id="KW-0472">Membrane</keyword>
<accession>A0A5B7ZMJ6</accession>
<evidence type="ECO:0000313" key="2">
    <source>
        <dbReference type="EMBL" id="QDA56208.1"/>
    </source>
</evidence>
<proteinExistence type="predicted"/>
<dbReference type="RefSeq" id="WP_139715136.1">
    <property type="nucleotide sequence ID" value="NZ_CP040871.1"/>
</dbReference>
<keyword evidence="1" id="KW-1133">Transmembrane helix</keyword>
<feature type="transmembrane region" description="Helical" evidence="1">
    <location>
        <begin position="31"/>
        <end position="48"/>
    </location>
</feature>
<dbReference type="KEGG" id="thes:FHQ07_02180"/>
<evidence type="ECO:0000313" key="3">
    <source>
        <dbReference type="Proteomes" id="UP000308149"/>
    </source>
</evidence>
<keyword evidence="1" id="KW-0812">Transmembrane</keyword>
<dbReference type="EMBL" id="CP040871">
    <property type="protein sequence ID" value="QDA56208.1"/>
    <property type="molecule type" value="Genomic_DNA"/>
</dbReference>
<protein>
    <submittedName>
        <fullName evidence="2">Uncharacterized protein</fullName>
    </submittedName>
</protein>
<evidence type="ECO:0000256" key="1">
    <source>
        <dbReference type="SAM" id="Phobius"/>
    </source>
</evidence>
<dbReference type="OrthoDB" id="6058202at2"/>
<reference evidence="2 3" key="1">
    <citation type="submission" date="2019-06" db="EMBL/GenBank/DDBJ databases">
        <title>Thermomonas aquatica sp. nov., isolated from an industrial wastewater treatment plant.</title>
        <authorList>
            <person name="Jeon J.H."/>
            <person name="Park D.-S."/>
        </authorList>
    </citation>
    <scope>NUCLEOTIDE SEQUENCE [LARGE SCALE GENOMIC DNA]</scope>
    <source>
        <strain evidence="2 3">SY21</strain>
    </source>
</reference>
<dbReference type="AlphaFoldDB" id="A0A5B7ZMJ6"/>
<feature type="transmembrane region" description="Helical" evidence="1">
    <location>
        <begin position="136"/>
        <end position="160"/>
    </location>
</feature>
<sequence>MLVPFAISVLGFSYSYYLNFAGATFHQHVHGISATLWYILVVVQPYLIVRKKDIAGHRALGAIGTLLAGMVAGSALTIVPRNIDDVATLDRNGFFNPTFAYFAVIIDVLLVSMFVASVVLAVLAIKRRDVAGHVQWMMASVFFVLSPGLARMFGIAAIVANQGDMAGISLVKLAVPSMLAMMAIIAIYYRKFGSYRHPSFWLLMACHLPYLFVERVGNDATVRGVLAAIFK</sequence>
<feature type="transmembrane region" description="Helical" evidence="1">
    <location>
        <begin position="60"/>
        <end position="79"/>
    </location>
</feature>
<feature type="transmembrane region" description="Helical" evidence="1">
    <location>
        <begin position="99"/>
        <end position="124"/>
    </location>
</feature>
<keyword evidence="3" id="KW-1185">Reference proteome</keyword>
<gene>
    <name evidence="2" type="ORF">FHQ07_02180</name>
</gene>
<dbReference type="Proteomes" id="UP000308149">
    <property type="component" value="Chromosome"/>
</dbReference>
<name>A0A5B7ZMJ6_9GAMM</name>
<feature type="transmembrane region" description="Helical" evidence="1">
    <location>
        <begin position="166"/>
        <end position="189"/>
    </location>
</feature>
<organism evidence="2 3">
    <name type="scientific">Thermomonas aquatica</name>
    <dbReference type="NCBI Taxonomy" id="2202149"/>
    <lineage>
        <taxon>Bacteria</taxon>
        <taxon>Pseudomonadati</taxon>
        <taxon>Pseudomonadota</taxon>
        <taxon>Gammaproteobacteria</taxon>
        <taxon>Lysobacterales</taxon>
        <taxon>Lysobacteraceae</taxon>
        <taxon>Thermomonas</taxon>
    </lineage>
</organism>